<proteinExistence type="predicted"/>
<gene>
    <name evidence="2" type="ORF">B7P43_G01130</name>
</gene>
<evidence type="ECO:0000313" key="2">
    <source>
        <dbReference type="EMBL" id="PNF34099.1"/>
    </source>
</evidence>
<dbReference type="Proteomes" id="UP000235965">
    <property type="component" value="Unassembled WGS sequence"/>
</dbReference>
<dbReference type="InParanoid" id="A0A2J7QZT8"/>
<keyword evidence="3" id="KW-1185">Reference proteome</keyword>
<accession>A0A2J7QZT8</accession>
<evidence type="ECO:0000313" key="3">
    <source>
        <dbReference type="Proteomes" id="UP000235965"/>
    </source>
</evidence>
<reference evidence="2 3" key="1">
    <citation type="submission" date="2017-12" db="EMBL/GenBank/DDBJ databases">
        <title>Hemimetabolous genomes reveal molecular basis of termite eusociality.</title>
        <authorList>
            <person name="Harrison M.C."/>
            <person name="Jongepier E."/>
            <person name="Robertson H.M."/>
            <person name="Arning N."/>
            <person name="Bitard-Feildel T."/>
            <person name="Chao H."/>
            <person name="Childers C.P."/>
            <person name="Dinh H."/>
            <person name="Doddapaneni H."/>
            <person name="Dugan S."/>
            <person name="Gowin J."/>
            <person name="Greiner C."/>
            <person name="Han Y."/>
            <person name="Hu H."/>
            <person name="Hughes D.S.T."/>
            <person name="Huylmans A.-K."/>
            <person name="Kemena C."/>
            <person name="Kremer L.P.M."/>
            <person name="Lee S.L."/>
            <person name="Lopez-Ezquerra A."/>
            <person name="Mallet L."/>
            <person name="Monroy-Kuhn J.M."/>
            <person name="Moser A."/>
            <person name="Murali S.C."/>
            <person name="Muzny D.M."/>
            <person name="Otani S."/>
            <person name="Piulachs M.-D."/>
            <person name="Poelchau M."/>
            <person name="Qu J."/>
            <person name="Schaub F."/>
            <person name="Wada-Katsumata A."/>
            <person name="Worley K.C."/>
            <person name="Xie Q."/>
            <person name="Ylla G."/>
            <person name="Poulsen M."/>
            <person name="Gibbs R.A."/>
            <person name="Schal C."/>
            <person name="Richards S."/>
            <person name="Belles X."/>
            <person name="Korb J."/>
            <person name="Bornberg-Bauer E."/>
        </authorList>
    </citation>
    <scope>NUCLEOTIDE SEQUENCE [LARGE SCALE GENOMIC DNA]</scope>
    <source>
        <tissue evidence="2">Whole body</tissue>
    </source>
</reference>
<dbReference type="EMBL" id="NEVH01009067">
    <property type="protein sequence ID" value="PNF34099.1"/>
    <property type="molecule type" value="Genomic_DNA"/>
</dbReference>
<dbReference type="AlphaFoldDB" id="A0A2J7QZT8"/>
<comment type="caution">
    <text evidence="2">The sequence shown here is derived from an EMBL/GenBank/DDBJ whole genome shotgun (WGS) entry which is preliminary data.</text>
</comment>
<sequence length="165" mass="18669">MFKPSKIHHTEKILEELMSENEGILQSINEEKEIAEHNLQELEKFLNEMNVSVLSIINEQKNLEEQMKQYGYTPLAETHTTLQEKESSNDAMVDEHNGSDASSWEEQLEGISIASDTTVQDIYNMNMTSRAAPPSEPLFSKYYYLALGLPVPPQVLNSTASKTCT</sequence>
<protein>
    <submittedName>
        <fullName evidence="2">Uncharacterized protein</fullName>
    </submittedName>
</protein>
<dbReference type="OrthoDB" id="10439717at2759"/>
<organism evidence="2 3">
    <name type="scientific">Cryptotermes secundus</name>
    <dbReference type="NCBI Taxonomy" id="105785"/>
    <lineage>
        <taxon>Eukaryota</taxon>
        <taxon>Metazoa</taxon>
        <taxon>Ecdysozoa</taxon>
        <taxon>Arthropoda</taxon>
        <taxon>Hexapoda</taxon>
        <taxon>Insecta</taxon>
        <taxon>Pterygota</taxon>
        <taxon>Neoptera</taxon>
        <taxon>Polyneoptera</taxon>
        <taxon>Dictyoptera</taxon>
        <taxon>Blattodea</taxon>
        <taxon>Blattoidea</taxon>
        <taxon>Termitoidae</taxon>
        <taxon>Kalotermitidae</taxon>
        <taxon>Cryptotermitinae</taxon>
        <taxon>Cryptotermes</taxon>
    </lineage>
</organism>
<evidence type="ECO:0000256" key="1">
    <source>
        <dbReference type="SAM" id="Coils"/>
    </source>
</evidence>
<keyword evidence="1" id="KW-0175">Coiled coil</keyword>
<feature type="coiled-coil region" evidence="1">
    <location>
        <begin position="14"/>
        <end position="52"/>
    </location>
</feature>
<name>A0A2J7QZT8_9NEOP</name>